<dbReference type="Proteomes" id="UP000239480">
    <property type="component" value="Unassembled WGS sequence"/>
</dbReference>
<dbReference type="GO" id="GO:0003677">
    <property type="term" value="F:DNA binding"/>
    <property type="evidence" value="ECO:0007669"/>
    <property type="project" value="UniProtKB-KW"/>
</dbReference>
<dbReference type="PROSITE" id="PS50949">
    <property type="entry name" value="HTH_GNTR"/>
    <property type="match status" value="1"/>
</dbReference>
<sequence>MIKRSPLSRKSAIGGVIEVRGILGAAVENLGTRIVGGDWAEGDAISREADLVEELGVSRSVVRESFRILGAKGLIRSRTSDGTRVTPRSEWRLLDPDVMDWRIKAGDTITLLDDLQKVRLVMEPGIALTATQMATPEQRSRVQAAWNRKVEVAEDTEADAADQRQNFIDADLDFHRALIECVDSELLDQLYSVIEASLSISIDLQMAAVGYVYEMVGMDESHELHERVYLAFMDGDAERAGTAMRKVIENAIRDMQDGLAQQTP</sequence>
<feature type="domain" description="HTH gntR-type" evidence="4">
    <location>
        <begin position="20"/>
        <end position="88"/>
    </location>
</feature>
<evidence type="ECO:0000313" key="6">
    <source>
        <dbReference type="Proteomes" id="UP000239480"/>
    </source>
</evidence>
<dbReference type="SUPFAM" id="SSF48008">
    <property type="entry name" value="GntR ligand-binding domain-like"/>
    <property type="match status" value="1"/>
</dbReference>
<name>A0A2T0RW53_9RHOB</name>
<dbReference type="PANTHER" id="PTHR43537">
    <property type="entry name" value="TRANSCRIPTIONAL REGULATOR, GNTR FAMILY"/>
    <property type="match status" value="1"/>
</dbReference>
<dbReference type="Pfam" id="PF07729">
    <property type="entry name" value="FCD"/>
    <property type="match status" value="1"/>
</dbReference>
<dbReference type="AlphaFoldDB" id="A0A2T0RW53"/>
<gene>
    <name evidence="5" type="ORF">CLV78_102540</name>
</gene>
<dbReference type="SUPFAM" id="SSF46785">
    <property type="entry name" value="Winged helix' DNA-binding domain"/>
    <property type="match status" value="1"/>
</dbReference>
<dbReference type="SMART" id="SM00895">
    <property type="entry name" value="FCD"/>
    <property type="match status" value="1"/>
</dbReference>
<dbReference type="InterPro" id="IPR011711">
    <property type="entry name" value="GntR_C"/>
</dbReference>
<dbReference type="InterPro" id="IPR036390">
    <property type="entry name" value="WH_DNA-bd_sf"/>
</dbReference>
<dbReference type="RefSeq" id="WP_158263485.1">
    <property type="nucleotide sequence ID" value="NZ_PVTD01000002.1"/>
</dbReference>
<evidence type="ECO:0000259" key="4">
    <source>
        <dbReference type="PROSITE" id="PS50949"/>
    </source>
</evidence>
<protein>
    <submittedName>
        <fullName evidence="5">GntR family transcriptional regulator</fullName>
    </submittedName>
</protein>
<keyword evidence="1" id="KW-0805">Transcription regulation</keyword>
<dbReference type="InterPro" id="IPR008920">
    <property type="entry name" value="TF_FadR/GntR_C"/>
</dbReference>
<dbReference type="EMBL" id="PVTD01000002">
    <property type="protein sequence ID" value="PRY25362.1"/>
    <property type="molecule type" value="Genomic_DNA"/>
</dbReference>
<keyword evidence="2" id="KW-0238">DNA-binding</keyword>
<dbReference type="Gene3D" id="1.20.120.530">
    <property type="entry name" value="GntR ligand-binding domain-like"/>
    <property type="match status" value="1"/>
</dbReference>
<dbReference type="GO" id="GO:0003700">
    <property type="term" value="F:DNA-binding transcription factor activity"/>
    <property type="evidence" value="ECO:0007669"/>
    <property type="project" value="InterPro"/>
</dbReference>
<evidence type="ECO:0000313" key="5">
    <source>
        <dbReference type="EMBL" id="PRY25362.1"/>
    </source>
</evidence>
<comment type="caution">
    <text evidence="5">The sequence shown here is derived from an EMBL/GenBank/DDBJ whole genome shotgun (WGS) entry which is preliminary data.</text>
</comment>
<organism evidence="5 6">
    <name type="scientific">Aliiruegeria haliotis</name>
    <dbReference type="NCBI Taxonomy" id="1280846"/>
    <lineage>
        <taxon>Bacteria</taxon>
        <taxon>Pseudomonadati</taxon>
        <taxon>Pseudomonadota</taxon>
        <taxon>Alphaproteobacteria</taxon>
        <taxon>Rhodobacterales</taxon>
        <taxon>Roseobacteraceae</taxon>
        <taxon>Aliiruegeria</taxon>
    </lineage>
</organism>
<dbReference type="PANTHER" id="PTHR43537:SF44">
    <property type="entry name" value="GNTR FAMILY REGULATORY PROTEIN"/>
    <property type="match status" value="1"/>
</dbReference>
<evidence type="ECO:0000256" key="3">
    <source>
        <dbReference type="ARBA" id="ARBA00023163"/>
    </source>
</evidence>
<dbReference type="PRINTS" id="PR00035">
    <property type="entry name" value="HTHGNTR"/>
</dbReference>
<keyword evidence="6" id="KW-1185">Reference proteome</keyword>
<dbReference type="Gene3D" id="1.10.10.10">
    <property type="entry name" value="Winged helix-like DNA-binding domain superfamily/Winged helix DNA-binding domain"/>
    <property type="match status" value="1"/>
</dbReference>
<dbReference type="InterPro" id="IPR036388">
    <property type="entry name" value="WH-like_DNA-bd_sf"/>
</dbReference>
<dbReference type="InterPro" id="IPR000524">
    <property type="entry name" value="Tscrpt_reg_HTH_GntR"/>
</dbReference>
<accession>A0A2T0RW53</accession>
<evidence type="ECO:0000256" key="2">
    <source>
        <dbReference type="ARBA" id="ARBA00023125"/>
    </source>
</evidence>
<dbReference type="CDD" id="cd07377">
    <property type="entry name" value="WHTH_GntR"/>
    <property type="match status" value="1"/>
</dbReference>
<evidence type="ECO:0000256" key="1">
    <source>
        <dbReference type="ARBA" id="ARBA00023015"/>
    </source>
</evidence>
<dbReference type="Pfam" id="PF00392">
    <property type="entry name" value="GntR"/>
    <property type="match status" value="1"/>
</dbReference>
<proteinExistence type="predicted"/>
<keyword evidence="3" id="KW-0804">Transcription</keyword>
<reference evidence="5 6" key="1">
    <citation type="submission" date="2018-03" db="EMBL/GenBank/DDBJ databases">
        <title>Genomic Encyclopedia of Archaeal and Bacterial Type Strains, Phase II (KMG-II): from individual species to whole genera.</title>
        <authorList>
            <person name="Goeker M."/>
        </authorList>
    </citation>
    <scope>NUCLEOTIDE SEQUENCE [LARGE SCALE GENOMIC DNA]</scope>
    <source>
        <strain evidence="5 6">DSM 29328</strain>
    </source>
</reference>
<dbReference type="OrthoDB" id="9028214at2"/>
<dbReference type="SMART" id="SM00345">
    <property type="entry name" value="HTH_GNTR"/>
    <property type="match status" value="1"/>
</dbReference>